<dbReference type="EMBL" id="FJNE01000003">
    <property type="protein sequence ID" value="CZQ88984.1"/>
    <property type="molecule type" value="Genomic_DNA"/>
</dbReference>
<proteinExistence type="predicted"/>
<gene>
    <name evidence="1" type="ORF">Tpal_1076</name>
</gene>
<dbReference type="Proteomes" id="UP000242754">
    <property type="component" value="Unassembled WGS sequence"/>
</dbReference>
<dbReference type="OrthoDB" id="26294at2"/>
<dbReference type="RefSeq" id="WP_087032319.1">
    <property type="nucleotide sequence ID" value="NZ_FJNE01000003.1"/>
</dbReference>
<name>A0A143YGE4_9LACT</name>
<evidence type="ECO:0000313" key="2">
    <source>
        <dbReference type="Proteomes" id="UP000242754"/>
    </source>
</evidence>
<reference evidence="1 2" key="1">
    <citation type="submission" date="2016-02" db="EMBL/GenBank/DDBJ databases">
        <authorList>
            <person name="Wen L."/>
            <person name="He K."/>
            <person name="Yang H."/>
        </authorList>
    </citation>
    <scope>NUCLEOTIDE SEQUENCE [LARGE SCALE GENOMIC DNA]</scope>
    <source>
        <strain evidence="1">Trichococcus palustris</strain>
    </source>
</reference>
<dbReference type="STRING" id="140314.SAMN04488076_11319"/>
<protein>
    <submittedName>
        <fullName evidence="1">Uncharacterized protein</fullName>
    </submittedName>
</protein>
<organism evidence="1 2">
    <name type="scientific">Trichococcus palustris</name>
    <dbReference type="NCBI Taxonomy" id="140314"/>
    <lineage>
        <taxon>Bacteria</taxon>
        <taxon>Bacillati</taxon>
        <taxon>Bacillota</taxon>
        <taxon>Bacilli</taxon>
        <taxon>Lactobacillales</taxon>
        <taxon>Carnobacteriaceae</taxon>
        <taxon>Trichococcus</taxon>
    </lineage>
</organism>
<evidence type="ECO:0000313" key="1">
    <source>
        <dbReference type="EMBL" id="CZQ88984.1"/>
    </source>
</evidence>
<sequence>MEGHKENENIEDFDDSQFEAAIDEWEAKFSSEDRLKLFNQQYMTSKEEILHKLDLHIQNIEKGVTNGDDDPTYATTMINFLRQFKEKVEKITLFKSLEDWWSYEYSLSSRGAVLYLVHTRGAYVEFNKRVSGWHDTKMKVIEFPAQILTVDEYAKSIGVKSGAVRQWIRRAKIRSAFKQGQEWRIPELSRPIKRGYLHTKYVWTVKLTDVPKGYDYLSKPSGISIYQDIDDKKYYDLWVSAPEGGIANKHRLTEADREKLELYLIAKPEVIWESDHQIYSMSEGIKS</sequence>
<dbReference type="AlphaFoldDB" id="A0A143YGE4"/>
<accession>A0A143YGE4</accession>
<keyword evidence="2" id="KW-1185">Reference proteome</keyword>